<keyword evidence="3" id="KW-1185">Reference proteome</keyword>
<dbReference type="InterPro" id="IPR026680">
    <property type="entry name" value="CCDC137"/>
</dbReference>
<feature type="compositionally biased region" description="Low complexity" evidence="1">
    <location>
        <begin position="261"/>
        <end position="273"/>
    </location>
</feature>
<reference evidence="2" key="1">
    <citation type="submission" date="2020-05" db="UniProtKB">
        <authorList>
            <consortium name="EnsemblMetazoa"/>
        </authorList>
    </citation>
    <scope>IDENTIFICATION</scope>
    <source>
        <strain evidence="2">USDA</strain>
    </source>
</reference>
<sequence length="322" mass="37296">MVRKRKIPARKHHGVRDPLKQLEEKEKKLKHFVNSPPTKDNDQQITYKLKQFKKLTDDVKCGKKLKRIHIGVEDKPKEDKCKKDNKKDGNKFKSIKQMPGEEDVDYLRRVNRITTASLKEAQYEVKYGVKVIRDTKTGAISIKKKPTNEIDELLKQKRNGKGGGKVSKKTQQKDIKPLDPKLAKELIKQAIYEDEEEKKMEKSKNLLEYQKDVVKFGEIVHAPPALLTLPRKAEKNETVPRPGKKNNLLLKSMFRPEENSKPLPSTKKSTSSSEVTRQAMKGKRKDLPKHTRNMLENERQKLVDLYRNLKKSKGIFADKSLL</sequence>
<dbReference type="VEuPathDB" id="VectorBase:SCAU008610"/>
<feature type="compositionally biased region" description="Basic residues" evidence="1">
    <location>
        <begin position="156"/>
        <end position="170"/>
    </location>
</feature>
<dbReference type="AlphaFoldDB" id="A0A1I8PJI8"/>
<feature type="region of interest" description="Disordered" evidence="1">
    <location>
        <begin position="151"/>
        <end position="180"/>
    </location>
</feature>
<evidence type="ECO:0000256" key="1">
    <source>
        <dbReference type="SAM" id="MobiDB-lite"/>
    </source>
</evidence>
<organism evidence="2 3">
    <name type="scientific">Stomoxys calcitrans</name>
    <name type="common">Stable fly</name>
    <name type="synonym">Conops calcitrans</name>
    <dbReference type="NCBI Taxonomy" id="35570"/>
    <lineage>
        <taxon>Eukaryota</taxon>
        <taxon>Metazoa</taxon>
        <taxon>Ecdysozoa</taxon>
        <taxon>Arthropoda</taxon>
        <taxon>Hexapoda</taxon>
        <taxon>Insecta</taxon>
        <taxon>Pterygota</taxon>
        <taxon>Neoptera</taxon>
        <taxon>Endopterygota</taxon>
        <taxon>Diptera</taxon>
        <taxon>Brachycera</taxon>
        <taxon>Muscomorpha</taxon>
        <taxon>Muscoidea</taxon>
        <taxon>Muscidae</taxon>
        <taxon>Stomoxys</taxon>
    </lineage>
</organism>
<protein>
    <recommendedName>
        <fullName evidence="4">Coiled-coil domain-containing protein 137</fullName>
    </recommendedName>
</protein>
<dbReference type="STRING" id="35570.A0A1I8PJI8"/>
<proteinExistence type="predicted"/>
<dbReference type="OrthoDB" id="5876637at2759"/>
<evidence type="ECO:0000313" key="3">
    <source>
        <dbReference type="Proteomes" id="UP000095300"/>
    </source>
</evidence>
<evidence type="ECO:0008006" key="4">
    <source>
        <dbReference type="Google" id="ProtNLM"/>
    </source>
</evidence>
<dbReference type="GO" id="GO:0005634">
    <property type="term" value="C:nucleus"/>
    <property type="evidence" value="ECO:0007669"/>
    <property type="project" value="TreeGrafter"/>
</dbReference>
<dbReference type="PANTHER" id="PTHR21838:SF2">
    <property type="entry name" value="COILED-COIL DOMAIN-CONTAINING PROTEIN 137"/>
    <property type="match status" value="1"/>
</dbReference>
<dbReference type="PANTHER" id="PTHR21838">
    <property type="entry name" value="COILED-COIL DOMAIN-CONTAINING PROTEIN 137"/>
    <property type="match status" value="1"/>
</dbReference>
<evidence type="ECO:0000313" key="2">
    <source>
        <dbReference type="EnsemblMetazoa" id="SCAU008610-PA"/>
    </source>
</evidence>
<dbReference type="KEGG" id="scac:106090672"/>
<name>A0A1I8PJI8_STOCA</name>
<dbReference type="Proteomes" id="UP000095300">
    <property type="component" value="Unassembled WGS sequence"/>
</dbReference>
<feature type="region of interest" description="Disordered" evidence="1">
    <location>
        <begin position="75"/>
        <end position="97"/>
    </location>
</feature>
<dbReference type="EnsemblMetazoa" id="SCAU008610-RA">
    <property type="protein sequence ID" value="SCAU008610-PA"/>
    <property type="gene ID" value="SCAU008610"/>
</dbReference>
<gene>
    <name evidence="2" type="primary">106090672</name>
</gene>
<feature type="compositionally biased region" description="Basic residues" evidence="1">
    <location>
        <begin position="280"/>
        <end position="292"/>
    </location>
</feature>
<feature type="compositionally biased region" description="Basic and acidic residues" evidence="1">
    <location>
        <begin position="75"/>
        <end position="91"/>
    </location>
</feature>
<feature type="region of interest" description="Disordered" evidence="1">
    <location>
        <begin position="231"/>
        <end position="296"/>
    </location>
</feature>
<feature type="compositionally biased region" description="Basic and acidic residues" evidence="1">
    <location>
        <begin position="171"/>
        <end position="180"/>
    </location>
</feature>
<accession>A0A1I8PJI8</accession>